<evidence type="ECO:0000313" key="1">
    <source>
        <dbReference type="EMBL" id="TNB90549.1"/>
    </source>
</evidence>
<reference evidence="1" key="1">
    <citation type="submission" date="2019-06" db="EMBL/GenBank/DDBJ databases">
        <title>Pseudomonas-derived Butenolides : (Bio)synthesis of Styrolides.</title>
        <authorList>
            <person name="Klapper M."/>
            <person name="Chowdhury S."/>
            <person name="Stallforth P."/>
        </authorList>
    </citation>
    <scope>NUCLEOTIDE SEQUENCE [LARGE SCALE GENOMIC DNA]</scope>
    <source>
        <strain evidence="1">EC-S101</strain>
    </source>
</reference>
<dbReference type="Proteomes" id="UP000306272">
    <property type="component" value="Unassembled WGS sequence"/>
</dbReference>
<protein>
    <submittedName>
        <fullName evidence="1">Uncharacterized protein</fullName>
    </submittedName>
</protein>
<evidence type="ECO:0000313" key="2">
    <source>
        <dbReference type="Proteomes" id="UP000306272"/>
    </source>
</evidence>
<gene>
    <name evidence="1" type="ORF">FHG55_28630</name>
</gene>
<accession>A0A5C4KP74</accession>
<name>A0A5C4KP74_PSEJE</name>
<dbReference type="EMBL" id="VDDB01000026">
    <property type="protein sequence ID" value="TNB90549.1"/>
    <property type="molecule type" value="Genomic_DNA"/>
</dbReference>
<proteinExistence type="predicted"/>
<keyword evidence="2" id="KW-1185">Reference proteome</keyword>
<sequence>MFYPHREQARSHSCYWSELTFYSRLKSSVGASLLAKSVYQSMQILAGMAPSRASPLPQSFIGVN</sequence>
<organism evidence="1 2">
    <name type="scientific">Pseudomonas jessenii</name>
    <dbReference type="NCBI Taxonomy" id="77298"/>
    <lineage>
        <taxon>Bacteria</taxon>
        <taxon>Pseudomonadati</taxon>
        <taxon>Pseudomonadota</taxon>
        <taxon>Gammaproteobacteria</taxon>
        <taxon>Pseudomonadales</taxon>
        <taxon>Pseudomonadaceae</taxon>
        <taxon>Pseudomonas</taxon>
    </lineage>
</organism>
<dbReference type="AlphaFoldDB" id="A0A5C4KP74"/>
<comment type="caution">
    <text evidence="1">The sequence shown here is derived from an EMBL/GenBank/DDBJ whole genome shotgun (WGS) entry which is preliminary data.</text>
</comment>